<dbReference type="AlphaFoldDB" id="A0A655QJK9"/>
<keyword evidence="1" id="KW-0812">Transmembrane</keyword>
<sequence length="47" mass="5262">MFTFLETPGSEMEAARLCAISIAIALGSLFISEWLSRRMQRRLGLTS</sequence>
<gene>
    <name evidence="2" type="primary">modB</name>
    <name evidence="2" type="ORF">ERS013165_02052</name>
</gene>
<accession>A0A655QJK9</accession>
<organism evidence="2 3">
    <name type="scientific">Vibrio cholerae</name>
    <dbReference type="NCBI Taxonomy" id="666"/>
    <lineage>
        <taxon>Bacteria</taxon>
        <taxon>Pseudomonadati</taxon>
        <taxon>Pseudomonadota</taxon>
        <taxon>Gammaproteobacteria</taxon>
        <taxon>Vibrionales</taxon>
        <taxon>Vibrionaceae</taxon>
        <taxon>Vibrio</taxon>
    </lineage>
</organism>
<protein>
    <submittedName>
        <fullName evidence="2">Molybdate ABC transporter permease</fullName>
    </submittedName>
</protein>
<evidence type="ECO:0000256" key="1">
    <source>
        <dbReference type="SAM" id="Phobius"/>
    </source>
</evidence>
<reference evidence="2 3" key="1">
    <citation type="submission" date="2015-07" db="EMBL/GenBank/DDBJ databases">
        <authorList>
            <consortium name="Pathogen Informatics"/>
        </authorList>
    </citation>
    <scope>NUCLEOTIDE SEQUENCE [LARGE SCALE GENOMIC DNA]</scope>
    <source>
        <strain evidence="2 3">A51</strain>
    </source>
</reference>
<dbReference type="EMBL" id="CWOW01000009">
    <property type="protein sequence ID" value="CSA62822.1"/>
    <property type="molecule type" value="Genomic_DNA"/>
</dbReference>
<keyword evidence="1" id="KW-0472">Membrane</keyword>
<name>A0A655QJK9_VIBCL</name>
<feature type="transmembrane region" description="Helical" evidence="1">
    <location>
        <begin position="14"/>
        <end position="35"/>
    </location>
</feature>
<keyword evidence="1" id="KW-1133">Transmembrane helix</keyword>
<dbReference type="Proteomes" id="UP000044806">
    <property type="component" value="Unassembled WGS sequence"/>
</dbReference>
<evidence type="ECO:0000313" key="3">
    <source>
        <dbReference type="Proteomes" id="UP000044806"/>
    </source>
</evidence>
<evidence type="ECO:0000313" key="2">
    <source>
        <dbReference type="EMBL" id="CSA62822.1"/>
    </source>
</evidence>
<proteinExistence type="predicted"/>